<dbReference type="SUPFAM" id="SSF88874">
    <property type="entry name" value="Receptor-binding domain of short tail fibre protein gp12"/>
    <property type="match status" value="1"/>
</dbReference>
<name>A0AAI9CUZ8_9VIBR</name>
<accession>A0AAI9CUZ8</accession>
<proteinExistence type="predicted"/>
<evidence type="ECO:0000313" key="3">
    <source>
        <dbReference type="Proteomes" id="UP001253463"/>
    </source>
</evidence>
<gene>
    <name evidence="2" type="ORF">RZY48_002584</name>
</gene>
<feature type="domain" description="Phage tail collar" evidence="1">
    <location>
        <begin position="7"/>
        <end position="61"/>
    </location>
</feature>
<dbReference type="InterPro" id="IPR011083">
    <property type="entry name" value="Phage_tail_collar_dom"/>
</dbReference>
<dbReference type="Gene3D" id="3.90.1340.10">
    <property type="entry name" value="Phage tail collar domain"/>
    <property type="match status" value="1"/>
</dbReference>
<sequence length="181" mass="19426">MSEAFYGEIMMLPYTYSPEGWAYCDGQLMYIAQNQALYAVIGSMYGGDGRTTFAVPKLQGCSPISAGTGPGLTPRPLSYGGGSSTCALNYTQMPAHTHQLYGQIGSASVSDPTDAVPSILRDNAATPPKPIPRYNMTDDPDTYMNEGALSYAGTSAPHENRQPYLALNFCICIDGVFPLRN</sequence>
<evidence type="ECO:0000259" key="1">
    <source>
        <dbReference type="Pfam" id="PF07484"/>
    </source>
</evidence>
<comment type="caution">
    <text evidence="2">The sequence shown here is derived from an EMBL/GenBank/DDBJ whole genome shotgun (WGS) entry which is preliminary data.</text>
</comment>
<reference evidence="2" key="1">
    <citation type="submission" date="2023-10" db="EMBL/GenBank/DDBJ databases">
        <authorList>
            <consortium name="PulseNet: The National Subtyping Network for Foodborne Disease Surveillance"/>
        </authorList>
    </citation>
    <scope>NUCLEOTIDE SEQUENCE</scope>
    <source>
        <strain evidence="2">PNUSAV004886</strain>
    </source>
</reference>
<organism evidence="2 3">
    <name type="scientific">Vibrio navarrensis</name>
    <dbReference type="NCBI Taxonomy" id="29495"/>
    <lineage>
        <taxon>Bacteria</taxon>
        <taxon>Pseudomonadati</taxon>
        <taxon>Pseudomonadota</taxon>
        <taxon>Gammaproteobacteria</taxon>
        <taxon>Vibrionales</taxon>
        <taxon>Vibrionaceae</taxon>
        <taxon>Vibrio</taxon>
    </lineage>
</organism>
<evidence type="ECO:0000313" key="2">
    <source>
        <dbReference type="EMBL" id="ELN6933160.1"/>
    </source>
</evidence>
<dbReference type="InterPro" id="IPR037053">
    <property type="entry name" value="Phage_tail_collar_dom_sf"/>
</dbReference>
<protein>
    <submittedName>
        <fullName evidence="2">Phage tail protein</fullName>
    </submittedName>
</protein>
<dbReference type="Pfam" id="PF07484">
    <property type="entry name" value="Collar"/>
    <property type="match status" value="1"/>
</dbReference>
<dbReference type="EMBL" id="ABNSCA010000005">
    <property type="protein sequence ID" value="ELN6933160.1"/>
    <property type="molecule type" value="Genomic_DNA"/>
</dbReference>
<dbReference type="Proteomes" id="UP001253463">
    <property type="component" value="Unassembled WGS sequence"/>
</dbReference>
<dbReference type="AlphaFoldDB" id="A0AAI9CUZ8"/>